<evidence type="ECO:0000256" key="6">
    <source>
        <dbReference type="ARBA" id="ARBA00022692"/>
    </source>
</evidence>
<protein>
    <recommendedName>
        <fullName evidence="3">Sec translocon accessory complex subunit YajC</fullName>
    </recommendedName>
</protein>
<reference evidence="13" key="1">
    <citation type="submission" date="2016-10" db="EMBL/GenBank/DDBJ databases">
        <authorList>
            <person name="Varghese N."/>
            <person name="Submissions S."/>
        </authorList>
    </citation>
    <scope>NUCLEOTIDE SEQUENCE [LARGE SCALE GENOMIC DNA]</scope>
    <source>
        <strain evidence="13">DSM 8987</strain>
    </source>
</reference>
<gene>
    <name evidence="12" type="ORF">SAMN05661003_10939</name>
</gene>
<dbReference type="SMART" id="SM01323">
    <property type="entry name" value="YajC"/>
    <property type="match status" value="1"/>
</dbReference>
<evidence type="ECO:0000256" key="8">
    <source>
        <dbReference type="ARBA" id="ARBA00022989"/>
    </source>
</evidence>
<organism evidence="12 13">
    <name type="scientific">Desulfuromonas thiophila</name>
    <dbReference type="NCBI Taxonomy" id="57664"/>
    <lineage>
        <taxon>Bacteria</taxon>
        <taxon>Pseudomonadati</taxon>
        <taxon>Thermodesulfobacteriota</taxon>
        <taxon>Desulfuromonadia</taxon>
        <taxon>Desulfuromonadales</taxon>
        <taxon>Desulfuromonadaceae</taxon>
        <taxon>Desulfuromonas</taxon>
    </lineage>
</organism>
<keyword evidence="6 11" id="KW-0812">Transmembrane</keyword>
<proteinExistence type="inferred from homology"/>
<dbReference type="GO" id="GO:0015031">
    <property type="term" value="P:protein transport"/>
    <property type="evidence" value="ECO:0007669"/>
    <property type="project" value="UniProtKB-KW"/>
</dbReference>
<keyword evidence="7" id="KW-0653">Protein transport</keyword>
<dbReference type="PANTHER" id="PTHR33909:SF1">
    <property type="entry name" value="SEC TRANSLOCON ACCESSORY COMPLEX SUBUNIT YAJC"/>
    <property type="match status" value="1"/>
</dbReference>
<dbReference type="RefSeq" id="WP_092078593.1">
    <property type="nucleotide sequence ID" value="NZ_CALFZY010000008.1"/>
</dbReference>
<dbReference type="Pfam" id="PF02699">
    <property type="entry name" value="YajC"/>
    <property type="match status" value="1"/>
</dbReference>
<keyword evidence="8 11" id="KW-1133">Transmembrane helix</keyword>
<evidence type="ECO:0000256" key="7">
    <source>
        <dbReference type="ARBA" id="ARBA00022927"/>
    </source>
</evidence>
<keyword evidence="4" id="KW-0813">Transport</keyword>
<dbReference type="NCBIfam" id="TIGR00739">
    <property type="entry name" value="yajC"/>
    <property type="match status" value="1"/>
</dbReference>
<keyword evidence="10 11" id="KW-0472">Membrane</keyword>
<keyword evidence="5" id="KW-1003">Cell membrane</keyword>
<comment type="similarity">
    <text evidence="2">Belongs to the YajC family.</text>
</comment>
<evidence type="ECO:0000313" key="13">
    <source>
        <dbReference type="Proteomes" id="UP000243205"/>
    </source>
</evidence>
<keyword evidence="13" id="KW-1185">Reference proteome</keyword>
<comment type="subcellular location">
    <subcellularLocation>
        <location evidence="1">Cell membrane</location>
        <topology evidence="1">Single-pass membrane protein</topology>
    </subcellularLocation>
</comment>
<evidence type="ECO:0000256" key="5">
    <source>
        <dbReference type="ARBA" id="ARBA00022475"/>
    </source>
</evidence>
<keyword evidence="9" id="KW-0811">Translocation</keyword>
<dbReference type="STRING" id="57664.SAMN05661003_10939"/>
<dbReference type="GO" id="GO:0005886">
    <property type="term" value="C:plasma membrane"/>
    <property type="evidence" value="ECO:0007669"/>
    <property type="project" value="UniProtKB-SubCell"/>
</dbReference>
<evidence type="ECO:0000256" key="1">
    <source>
        <dbReference type="ARBA" id="ARBA00004162"/>
    </source>
</evidence>
<sequence>MASTVYAMAGQPGQAGSAQGYEGIIMLVIMFAIFYFLLIRPQQKRAKEHRKLLDSLKAGDQVITAGGIHGRIVTVQEQVVTLEVDKGVKIRLSRASVTGIDPTAAS</sequence>
<accession>A0A1G7CED1</accession>
<dbReference type="Proteomes" id="UP000243205">
    <property type="component" value="Unassembled WGS sequence"/>
</dbReference>
<evidence type="ECO:0000256" key="9">
    <source>
        <dbReference type="ARBA" id="ARBA00023010"/>
    </source>
</evidence>
<evidence type="ECO:0000256" key="4">
    <source>
        <dbReference type="ARBA" id="ARBA00022448"/>
    </source>
</evidence>
<dbReference type="InterPro" id="IPR003849">
    <property type="entry name" value="Preprotein_translocase_YajC"/>
</dbReference>
<evidence type="ECO:0000256" key="11">
    <source>
        <dbReference type="SAM" id="Phobius"/>
    </source>
</evidence>
<name>A0A1G7CED1_9BACT</name>
<evidence type="ECO:0000256" key="2">
    <source>
        <dbReference type="ARBA" id="ARBA00006742"/>
    </source>
</evidence>
<dbReference type="EMBL" id="FNAQ01000009">
    <property type="protein sequence ID" value="SDE37090.1"/>
    <property type="molecule type" value="Genomic_DNA"/>
</dbReference>
<dbReference type="OrthoDB" id="9811406at2"/>
<dbReference type="PRINTS" id="PR01853">
    <property type="entry name" value="YAJCTRNLCASE"/>
</dbReference>
<dbReference type="PANTHER" id="PTHR33909">
    <property type="entry name" value="SEC TRANSLOCON ACCESSORY COMPLEX SUBUNIT YAJC"/>
    <property type="match status" value="1"/>
</dbReference>
<evidence type="ECO:0000256" key="10">
    <source>
        <dbReference type="ARBA" id="ARBA00023136"/>
    </source>
</evidence>
<evidence type="ECO:0000313" key="12">
    <source>
        <dbReference type="EMBL" id="SDE37090.1"/>
    </source>
</evidence>
<dbReference type="AlphaFoldDB" id="A0A1G7CED1"/>
<evidence type="ECO:0000256" key="3">
    <source>
        <dbReference type="ARBA" id="ARBA00014962"/>
    </source>
</evidence>
<feature type="transmembrane region" description="Helical" evidence="11">
    <location>
        <begin position="20"/>
        <end position="39"/>
    </location>
</feature>